<feature type="region of interest" description="Disordered" evidence="2">
    <location>
        <begin position="1"/>
        <end position="56"/>
    </location>
</feature>
<accession>A0AAD0XG00</accession>
<dbReference type="Proteomes" id="UP000269199">
    <property type="component" value="Chromosome"/>
</dbReference>
<dbReference type="AlphaFoldDB" id="A0AAD0XG00"/>
<feature type="coiled-coil region" evidence="1">
    <location>
        <begin position="63"/>
        <end position="90"/>
    </location>
</feature>
<evidence type="ECO:0000256" key="2">
    <source>
        <dbReference type="SAM" id="MobiDB-lite"/>
    </source>
</evidence>
<feature type="compositionally biased region" description="Low complexity" evidence="2">
    <location>
        <begin position="28"/>
        <end position="53"/>
    </location>
</feature>
<feature type="region of interest" description="Disordered" evidence="2">
    <location>
        <begin position="92"/>
        <end position="114"/>
    </location>
</feature>
<sequence>MATKSNVTKVQVPGEASAPTPAEAGDQAADMAGNDSAAGAGDGAGDPLTLDAGGTEGATVVNVDALREENEELQARLDAQADELAALKAQLANTPAQPLQKAEPLRAGGAGRNDFKHLRADQVDVGTLKRPVQTKDGWLVPPKIFNEKA</sequence>
<evidence type="ECO:0000256" key="1">
    <source>
        <dbReference type="SAM" id="Coils"/>
    </source>
</evidence>
<keyword evidence="1" id="KW-0175">Coiled coil</keyword>
<gene>
    <name evidence="3" type="ORF">RC54_03915</name>
</gene>
<dbReference type="RefSeq" id="WP_061789263.1">
    <property type="nucleotide sequence ID" value="NZ_CP024996.1"/>
</dbReference>
<protein>
    <submittedName>
        <fullName evidence="3">Uncharacterized protein</fullName>
    </submittedName>
</protein>
<proteinExistence type="predicted"/>
<reference evidence="3 4" key="1">
    <citation type="submission" date="2017-11" db="EMBL/GenBank/DDBJ databases">
        <title>Complete genome sequence of Herbaspirillum rubrisubalbicans DSM 11543.</title>
        <authorList>
            <person name="Chen M."/>
            <person name="An Q."/>
        </authorList>
    </citation>
    <scope>NUCLEOTIDE SEQUENCE [LARGE SCALE GENOMIC DNA]</scope>
    <source>
        <strain evidence="3 4">DSM 11543</strain>
    </source>
</reference>
<organism evidence="3 4">
    <name type="scientific">Herbaspirillum rubrisubalbicans</name>
    <dbReference type="NCBI Taxonomy" id="80842"/>
    <lineage>
        <taxon>Bacteria</taxon>
        <taxon>Pseudomonadati</taxon>
        <taxon>Pseudomonadota</taxon>
        <taxon>Betaproteobacteria</taxon>
        <taxon>Burkholderiales</taxon>
        <taxon>Oxalobacteraceae</taxon>
        <taxon>Herbaspirillum</taxon>
    </lineage>
</organism>
<evidence type="ECO:0000313" key="3">
    <source>
        <dbReference type="EMBL" id="AYR23015.1"/>
    </source>
</evidence>
<dbReference type="EMBL" id="CP024996">
    <property type="protein sequence ID" value="AYR23015.1"/>
    <property type="molecule type" value="Genomic_DNA"/>
</dbReference>
<evidence type="ECO:0000313" key="4">
    <source>
        <dbReference type="Proteomes" id="UP000269199"/>
    </source>
</evidence>
<name>A0AAD0XG00_9BURK</name>